<dbReference type="AlphaFoldDB" id="A0A1E3M2V5"/>
<dbReference type="GO" id="GO:0004527">
    <property type="term" value="F:exonuclease activity"/>
    <property type="evidence" value="ECO:0007669"/>
    <property type="project" value="UniProtKB-ARBA"/>
</dbReference>
<feature type="domain" description="Exonuclease" evidence="1">
    <location>
        <begin position="43"/>
        <end position="208"/>
    </location>
</feature>
<dbReference type="SMART" id="SM00479">
    <property type="entry name" value="EXOIII"/>
    <property type="match status" value="1"/>
</dbReference>
<evidence type="ECO:0000259" key="1">
    <source>
        <dbReference type="SMART" id="SM00479"/>
    </source>
</evidence>
<dbReference type="CDD" id="cd06127">
    <property type="entry name" value="DEDDh"/>
    <property type="match status" value="1"/>
</dbReference>
<dbReference type="InterPro" id="IPR012337">
    <property type="entry name" value="RNaseH-like_sf"/>
</dbReference>
<dbReference type="Gene3D" id="3.30.420.10">
    <property type="entry name" value="Ribonuclease H-like superfamily/Ribonuclease H"/>
    <property type="match status" value="1"/>
</dbReference>
<protein>
    <submittedName>
        <fullName evidence="2">DNA polymerase III subunit epsilon</fullName>
    </submittedName>
</protein>
<comment type="caution">
    <text evidence="2">The sequence shown here is derived from an EMBL/GenBank/DDBJ whole genome shotgun (WGS) entry which is preliminary data.</text>
</comment>
<name>A0A1E3M2V5_9SPHN</name>
<dbReference type="InterPro" id="IPR013520">
    <property type="entry name" value="Ribonucl_H"/>
</dbReference>
<dbReference type="EMBL" id="MDDS01000003">
    <property type="protein sequence ID" value="ODP39695.1"/>
    <property type="molecule type" value="Genomic_DNA"/>
</dbReference>
<gene>
    <name evidence="2" type="ORF">BFL28_08675</name>
</gene>
<proteinExistence type="predicted"/>
<dbReference type="Pfam" id="PF00929">
    <property type="entry name" value="RNase_T"/>
    <property type="match status" value="1"/>
</dbReference>
<evidence type="ECO:0000313" key="3">
    <source>
        <dbReference type="Proteomes" id="UP000094487"/>
    </source>
</evidence>
<sequence length="293" mass="32894">MTFSNVGRELAPAEGGDSSVRLLHKLEVQEGPTGDGIAKGPHVGLVLDVETTGLDVERDAIIELAMRRFRYDDQGVITHIDRAYEWTEDPGKPIPPEIAMLTGLRDEDVAGQIIDDEAAVRLLRSATIVIAHHSRFDRRWVERRLEGAQGLAWACTMEQVDWRSRGFDGRSLGFLLCQAGWFHDGHRAGADVDAVIQLLRHPFEDGRTALADLLERSARPSWVVRAVGADFSVKDLLRSRGYRWDPARKTWWTEVTDDERGREEFWLAANGYSTSARALGPTFEEISATTRFL</sequence>
<reference evidence="2 3" key="1">
    <citation type="submission" date="2016-08" db="EMBL/GenBank/DDBJ databases">
        <title>Draft genome of the agarase producing Sphingomonas sp. MCT13.</title>
        <authorList>
            <person name="D'Andrea M.M."/>
            <person name="Rossolini G.M."/>
            <person name="Thaller M.C."/>
        </authorList>
    </citation>
    <scope>NUCLEOTIDE SEQUENCE [LARGE SCALE GENOMIC DNA]</scope>
    <source>
        <strain evidence="2 3">MCT13</strain>
    </source>
</reference>
<dbReference type="SUPFAM" id="SSF53098">
    <property type="entry name" value="Ribonuclease H-like"/>
    <property type="match status" value="1"/>
</dbReference>
<dbReference type="GO" id="GO:0003676">
    <property type="term" value="F:nucleic acid binding"/>
    <property type="evidence" value="ECO:0007669"/>
    <property type="project" value="InterPro"/>
</dbReference>
<dbReference type="OrthoDB" id="7427781at2"/>
<dbReference type="Proteomes" id="UP000094487">
    <property type="component" value="Unassembled WGS sequence"/>
</dbReference>
<keyword evidence="3" id="KW-1185">Reference proteome</keyword>
<dbReference type="NCBIfam" id="NF006615">
    <property type="entry name" value="PRK09182.1"/>
    <property type="match status" value="1"/>
</dbReference>
<dbReference type="InterPro" id="IPR036397">
    <property type="entry name" value="RNaseH_sf"/>
</dbReference>
<organism evidence="2 3">
    <name type="scientific">Sphingomonas turrisvirgatae</name>
    <dbReference type="NCBI Taxonomy" id="1888892"/>
    <lineage>
        <taxon>Bacteria</taxon>
        <taxon>Pseudomonadati</taxon>
        <taxon>Pseudomonadota</taxon>
        <taxon>Alphaproteobacteria</taxon>
        <taxon>Sphingomonadales</taxon>
        <taxon>Sphingomonadaceae</taxon>
        <taxon>Sphingomonas</taxon>
    </lineage>
</organism>
<dbReference type="STRING" id="1888892.BFL28_08675"/>
<evidence type="ECO:0000313" key="2">
    <source>
        <dbReference type="EMBL" id="ODP39695.1"/>
    </source>
</evidence>
<dbReference type="RefSeq" id="WP_069318652.1">
    <property type="nucleotide sequence ID" value="NZ_MDDS01000003.1"/>
</dbReference>
<accession>A0A1E3M2V5</accession>
<dbReference type="GO" id="GO:0006259">
    <property type="term" value="P:DNA metabolic process"/>
    <property type="evidence" value="ECO:0007669"/>
    <property type="project" value="UniProtKB-ARBA"/>
</dbReference>